<accession>A0ABD6B8A0</accession>
<sequence>MQRDTAVAIVLALLALLAIGAAGATLENPADTDSGSGLGSGSGSGFGSGNGGSGGDNGSGTGASAMQLGGQVGGACIAVLQTLPAKLLLGGSVVALAGYVWRRTDSAAMGAVTAVLYGPIVYMLWYALATCQTIQQASPAQQPANGSRTVNGSSGGSGGLGAAADTATSQ</sequence>
<dbReference type="EMBL" id="JBHUDH010000124">
    <property type="protein sequence ID" value="MFD1526841.1"/>
    <property type="molecule type" value="Genomic_DNA"/>
</dbReference>
<reference evidence="3 4" key="1">
    <citation type="journal article" date="2019" name="Int. J. Syst. Evol. Microbiol.">
        <title>The Global Catalogue of Microorganisms (GCM) 10K type strain sequencing project: providing services to taxonomists for standard genome sequencing and annotation.</title>
        <authorList>
            <consortium name="The Broad Institute Genomics Platform"/>
            <consortium name="The Broad Institute Genome Sequencing Center for Infectious Disease"/>
            <person name="Wu L."/>
            <person name="Ma J."/>
        </authorList>
    </citation>
    <scope>NUCLEOTIDE SEQUENCE [LARGE SCALE GENOMIC DNA]</scope>
    <source>
        <strain evidence="3 4">CGMCC 1.12285</strain>
    </source>
</reference>
<organism evidence="3 4">
    <name type="scientific">Halolamina salina</name>
    <dbReference type="NCBI Taxonomy" id="1220023"/>
    <lineage>
        <taxon>Archaea</taxon>
        <taxon>Methanobacteriati</taxon>
        <taxon>Methanobacteriota</taxon>
        <taxon>Stenosarchaea group</taxon>
        <taxon>Halobacteria</taxon>
        <taxon>Halobacteriales</taxon>
        <taxon>Haloferacaceae</taxon>
    </lineage>
</organism>
<evidence type="ECO:0000313" key="4">
    <source>
        <dbReference type="Proteomes" id="UP001597111"/>
    </source>
</evidence>
<feature type="region of interest" description="Disordered" evidence="1">
    <location>
        <begin position="140"/>
        <end position="170"/>
    </location>
</feature>
<feature type="compositionally biased region" description="Gly residues" evidence="1">
    <location>
        <begin position="36"/>
        <end position="61"/>
    </location>
</feature>
<dbReference type="Proteomes" id="UP001597111">
    <property type="component" value="Unassembled WGS sequence"/>
</dbReference>
<proteinExistence type="predicted"/>
<feature type="transmembrane region" description="Helical" evidence="2">
    <location>
        <begin position="83"/>
        <end position="101"/>
    </location>
</feature>
<gene>
    <name evidence="3" type="ORF">ACFR9S_11130</name>
</gene>
<feature type="region of interest" description="Disordered" evidence="1">
    <location>
        <begin position="31"/>
        <end position="62"/>
    </location>
</feature>
<comment type="caution">
    <text evidence="3">The sequence shown here is derived from an EMBL/GenBank/DDBJ whole genome shotgun (WGS) entry which is preliminary data.</text>
</comment>
<keyword evidence="4" id="KW-1185">Reference proteome</keyword>
<protein>
    <submittedName>
        <fullName evidence="3">Uncharacterized protein</fullName>
    </submittedName>
</protein>
<evidence type="ECO:0000256" key="2">
    <source>
        <dbReference type="SAM" id="Phobius"/>
    </source>
</evidence>
<feature type="compositionally biased region" description="Polar residues" evidence="1">
    <location>
        <begin position="140"/>
        <end position="151"/>
    </location>
</feature>
<feature type="transmembrane region" description="Helical" evidence="2">
    <location>
        <begin position="108"/>
        <end position="128"/>
    </location>
</feature>
<name>A0ABD6B8A0_9EURY</name>
<keyword evidence="2" id="KW-0812">Transmembrane</keyword>
<dbReference type="AlphaFoldDB" id="A0ABD6B8A0"/>
<keyword evidence="2" id="KW-1133">Transmembrane helix</keyword>
<feature type="non-terminal residue" evidence="3">
    <location>
        <position position="170"/>
    </location>
</feature>
<evidence type="ECO:0000256" key="1">
    <source>
        <dbReference type="SAM" id="MobiDB-lite"/>
    </source>
</evidence>
<evidence type="ECO:0000313" key="3">
    <source>
        <dbReference type="EMBL" id="MFD1526841.1"/>
    </source>
</evidence>
<keyword evidence="2" id="KW-0472">Membrane</keyword>